<evidence type="ECO:0000256" key="2">
    <source>
        <dbReference type="ARBA" id="ARBA00012202"/>
    </source>
</evidence>
<dbReference type="InterPro" id="IPR000719">
    <property type="entry name" value="Prot_kinase_dom"/>
</dbReference>
<dbReference type="EMBL" id="VCGU01000010">
    <property type="protein sequence ID" value="TRY68214.1"/>
    <property type="molecule type" value="Genomic_DNA"/>
</dbReference>
<accession>A0A553NS06</accession>
<protein>
    <recommendedName>
        <fullName evidence="2">guanylate cyclase</fullName>
        <ecNumber evidence="2">4.6.1.2</ecNumber>
    </recommendedName>
</protein>
<name>A0A553NS06_TIGCA</name>
<dbReference type="InterPro" id="IPR050401">
    <property type="entry name" value="Cyclic_nucleotide_synthase"/>
</dbReference>
<dbReference type="PANTHER" id="PTHR11920">
    <property type="entry name" value="GUANYLYL CYCLASE"/>
    <property type="match status" value="1"/>
</dbReference>
<dbReference type="GO" id="GO:0007168">
    <property type="term" value="P:receptor guanylyl cyclase signaling pathway"/>
    <property type="evidence" value="ECO:0007669"/>
    <property type="project" value="TreeGrafter"/>
</dbReference>
<dbReference type="GO" id="GO:0005886">
    <property type="term" value="C:plasma membrane"/>
    <property type="evidence" value="ECO:0007669"/>
    <property type="project" value="TreeGrafter"/>
</dbReference>
<reference evidence="7 8" key="1">
    <citation type="journal article" date="2018" name="Nat. Ecol. Evol.">
        <title>Genomic signatures of mitonuclear coevolution across populations of Tigriopus californicus.</title>
        <authorList>
            <person name="Barreto F.S."/>
            <person name="Watson E.T."/>
            <person name="Lima T.G."/>
            <person name="Willett C.S."/>
            <person name="Edmands S."/>
            <person name="Li W."/>
            <person name="Burton R.S."/>
        </authorList>
    </citation>
    <scope>NUCLEOTIDE SEQUENCE [LARGE SCALE GENOMIC DNA]</scope>
    <source>
        <strain evidence="7 8">San Diego</strain>
    </source>
</reference>
<keyword evidence="8" id="KW-1185">Reference proteome</keyword>
<dbReference type="SUPFAM" id="SSF56112">
    <property type="entry name" value="Protein kinase-like (PK-like)"/>
    <property type="match status" value="1"/>
</dbReference>
<dbReference type="InterPro" id="IPR011009">
    <property type="entry name" value="Kinase-like_dom_sf"/>
</dbReference>
<comment type="catalytic activity">
    <reaction evidence="1">
        <text>GTP = 3',5'-cyclic GMP + diphosphate</text>
        <dbReference type="Rhea" id="RHEA:13665"/>
        <dbReference type="ChEBI" id="CHEBI:33019"/>
        <dbReference type="ChEBI" id="CHEBI:37565"/>
        <dbReference type="ChEBI" id="CHEBI:57746"/>
        <dbReference type="EC" id="4.6.1.2"/>
    </reaction>
</comment>
<keyword evidence="3" id="KW-0547">Nucleotide-binding</keyword>
<organism evidence="7 8">
    <name type="scientific">Tigriopus californicus</name>
    <name type="common">Marine copepod</name>
    <dbReference type="NCBI Taxonomy" id="6832"/>
    <lineage>
        <taxon>Eukaryota</taxon>
        <taxon>Metazoa</taxon>
        <taxon>Ecdysozoa</taxon>
        <taxon>Arthropoda</taxon>
        <taxon>Crustacea</taxon>
        <taxon>Multicrustacea</taxon>
        <taxon>Hexanauplia</taxon>
        <taxon>Copepoda</taxon>
        <taxon>Harpacticoida</taxon>
        <taxon>Harpacticidae</taxon>
        <taxon>Tigriopus</taxon>
    </lineage>
</organism>
<dbReference type="GO" id="GO:0004016">
    <property type="term" value="F:adenylate cyclase activity"/>
    <property type="evidence" value="ECO:0007669"/>
    <property type="project" value="TreeGrafter"/>
</dbReference>
<evidence type="ECO:0000313" key="7">
    <source>
        <dbReference type="EMBL" id="TRY68214.1"/>
    </source>
</evidence>
<dbReference type="GO" id="GO:0001653">
    <property type="term" value="F:peptide receptor activity"/>
    <property type="evidence" value="ECO:0007669"/>
    <property type="project" value="TreeGrafter"/>
</dbReference>
<dbReference type="GO" id="GO:0004383">
    <property type="term" value="F:guanylate cyclase activity"/>
    <property type="evidence" value="ECO:0007669"/>
    <property type="project" value="UniProtKB-EC"/>
</dbReference>
<dbReference type="GO" id="GO:0004672">
    <property type="term" value="F:protein kinase activity"/>
    <property type="evidence" value="ECO:0007669"/>
    <property type="project" value="InterPro"/>
</dbReference>
<dbReference type="Pfam" id="PF07714">
    <property type="entry name" value="PK_Tyr_Ser-Thr"/>
    <property type="match status" value="1"/>
</dbReference>
<sequence length="233" mass="26818">MTWLIQENEISGISSDKRQMGSFVSLQAANSVVAYKEVQKDKIDIDRALKVELNNMRSLRHDHLVQFLGANLTVRPGFLITEYCSRGSLQDVLENGELKLDWNFRHSLTNDIVKGLFYLEKSALKFHGNLKSSNCVVDSRFVLKLTDFGLHSLRQSDNPIDQKEHHYWRNLLWTAPEILRQPHEILNKLCSSVDVYAFGIILHEVIVREGTFFLGEDVRVNPKDSVCLPHRND</sequence>
<comment type="caution">
    <text evidence="7">The sequence shown here is derived from an EMBL/GenBank/DDBJ whole genome shotgun (WGS) entry which is preliminary data.</text>
</comment>
<evidence type="ECO:0000256" key="1">
    <source>
        <dbReference type="ARBA" id="ARBA00001436"/>
    </source>
</evidence>
<dbReference type="InterPro" id="IPR001245">
    <property type="entry name" value="Ser-Thr/Tyr_kinase_cat_dom"/>
</dbReference>
<evidence type="ECO:0000256" key="3">
    <source>
        <dbReference type="ARBA" id="ARBA00022741"/>
    </source>
</evidence>
<keyword evidence="5" id="KW-0141">cGMP biosynthesis</keyword>
<gene>
    <name evidence="7" type="ORF">TCAL_16472</name>
</gene>
<evidence type="ECO:0000313" key="8">
    <source>
        <dbReference type="Proteomes" id="UP000318571"/>
    </source>
</evidence>
<dbReference type="Proteomes" id="UP000318571">
    <property type="component" value="Chromosome 1"/>
</dbReference>
<dbReference type="AlphaFoldDB" id="A0A553NS06"/>
<dbReference type="OMA" id="QPHEILN"/>
<evidence type="ECO:0000256" key="5">
    <source>
        <dbReference type="ARBA" id="ARBA00023293"/>
    </source>
</evidence>
<dbReference type="STRING" id="6832.A0A553NS06"/>
<dbReference type="PROSITE" id="PS50011">
    <property type="entry name" value="PROTEIN_KINASE_DOM"/>
    <property type="match status" value="1"/>
</dbReference>
<dbReference type="PANTHER" id="PTHR11920:SF494">
    <property type="entry name" value="ATRIAL NATRIURETIC PEPTIDE RECEPTOR 2"/>
    <property type="match status" value="1"/>
</dbReference>
<evidence type="ECO:0000259" key="6">
    <source>
        <dbReference type="PROSITE" id="PS50011"/>
    </source>
</evidence>
<dbReference type="GO" id="GO:0005524">
    <property type="term" value="F:ATP binding"/>
    <property type="evidence" value="ECO:0007669"/>
    <property type="project" value="InterPro"/>
</dbReference>
<dbReference type="Gene3D" id="1.10.510.10">
    <property type="entry name" value="Transferase(Phosphotransferase) domain 1"/>
    <property type="match status" value="1"/>
</dbReference>
<keyword evidence="4" id="KW-0456">Lyase</keyword>
<dbReference type="EC" id="4.6.1.2" evidence="2"/>
<feature type="domain" description="Protein kinase" evidence="6">
    <location>
        <begin position="1"/>
        <end position="233"/>
    </location>
</feature>
<evidence type="ECO:0000256" key="4">
    <source>
        <dbReference type="ARBA" id="ARBA00023239"/>
    </source>
</evidence>
<proteinExistence type="predicted"/>